<protein>
    <submittedName>
        <fullName evidence="2">Uncharacterized protein</fullName>
    </submittedName>
</protein>
<dbReference type="EMBL" id="AGNL01009779">
    <property type="protein sequence ID" value="EJK69650.1"/>
    <property type="molecule type" value="Genomic_DNA"/>
</dbReference>
<reference evidence="2 3" key="1">
    <citation type="journal article" date="2012" name="Genome Biol.">
        <title>Genome and low-iron response of an oceanic diatom adapted to chronic iron limitation.</title>
        <authorList>
            <person name="Lommer M."/>
            <person name="Specht M."/>
            <person name="Roy A.S."/>
            <person name="Kraemer L."/>
            <person name="Andreson R."/>
            <person name="Gutowska M.A."/>
            <person name="Wolf J."/>
            <person name="Bergner S.V."/>
            <person name="Schilhabel M.B."/>
            <person name="Klostermeier U.C."/>
            <person name="Beiko R.G."/>
            <person name="Rosenstiel P."/>
            <person name="Hippler M."/>
            <person name="Laroche J."/>
        </authorList>
    </citation>
    <scope>NUCLEOTIDE SEQUENCE [LARGE SCALE GENOMIC DNA]</scope>
    <source>
        <strain evidence="2 3">CCMP1005</strain>
    </source>
</reference>
<dbReference type="OrthoDB" id="275583at2759"/>
<dbReference type="Proteomes" id="UP000266841">
    <property type="component" value="Unassembled WGS sequence"/>
</dbReference>
<feature type="compositionally biased region" description="Polar residues" evidence="1">
    <location>
        <begin position="54"/>
        <end position="64"/>
    </location>
</feature>
<dbReference type="GO" id="GO:0005524">
    <property type="term" value="F:ATP binding"/>
    <property type="evidence" value="ECO:0007669"/>
    <property type="project" value="InterPro"/>
</dbReference>
<proteinExistence type="predicted"/>
<feature type="non-terminal residue" evidence="2">
    <location>
        <position position="1"/>
    </location>
</feature>
<accession>K0SW46</accession>
<evidence type="ECO:0000313" key="3">
    <source>
        <dbReference type="Proteomes" id="UP000266841"/>
    </source>
</evidence>
<gene>
    <name evidence="2" type="ORF">THAOC_09068</name>
</gene>
<feature type="region of interest" description="Disordered" evidence="1">
    <location>
        <begin position="45"/>
        <end position="70"/>
    </location>
</feature>
<dbReference type="eggNOG" id="KOG2201">
    <property type="taxonomic scope" value="Eukaryota"/>
</dbReference>
<organism evidence="2 3">
    <name type="scientific">Thalassiosira oceanica</name>
    <name type="common">Marine diatom</name>
    <dbReference type="NCBI Taxonomy" id="159749"/>
    <lineage>
        <taxon>Eukaryota</taxon>
        <taxon>Sar</taxon>
        <taxon>Stramenopiles</taxon>
        <taxon>Ochrophyta</taxon>
        <taxon>Bacillariophyta</taxon>
        <taxon>Coscinodiscophyceae</taxon>
        <taxon>Thalassiosirophycidae</taxon>
        <taxon>Thalassiosirales</taxon>
        <taxon>Thalassiosiraceae</taxon>
        <taxon>Thalassiosira</taxon>
    </lineage>
</organism>
<evidence type="ECO:0000256" key="1">
    <source>
        <dbReference type="SAM" id="MobiDB-lite"/>
    </source>
</evidence>
<dbReference type="InterPro" id="IPR004567">
    <property type="entry name" value="Type_II_PanK"/>
</dbReference>
<sequence length="70" mass="7840">QQRLAYSIDFWSGGKMEALFLEHEGYFGALGAFLLNQGIEHQQAASHEPEDCRNLQQKSKSLSSIPLFGI</sequence>
<dbReference type="Gene3D" id="3.30.420.40">
    <property type="match status" value="1"/>
</dbReference>
<name>K0SW46_THAOC</name>
<comment type="caution">
    <text evidence="2">The sequence shown here is derived from an EMBL/GenBank/DDBJ whole genome shotgun (WGS) entry which is preliminary data.</text>
</comment>
<dbReference type="GO" id="GO:0015937">
    <property type="term" value="P:coenzyme A biosynthetic process"/>
    <property type="evidence" value="ECO:0007669"/>
    <property type="project" value="InterPro"/>
</dbReference>
<dbReference type="InterPro" id="IPR043129">
    <property type="entry name" value="ATPase_NBD"/>
</dbReference>
<keyword evidence="3" id="KW-1185">Reference proteome</keyword>
<evidence type="ECO:0000313" key="2">
    <source>
        <dbReference type="EMBL" id="EJK69650.1"/>
    </source>
</evidence>
<dbReference type="SUPFAM" id="SSF53067">
    <property type="entry name" value="Actin-like ATPase domain"/>
    <property type="match status" value="1"/>
</dbReference>
<dbReference type="AlphaFoldDB" id="K0SW46"/>
<dbReference type="Pfam" id="PF03630">
    <property type="entry name" value="Fumble"/>
    <property type="match status" value="1"/>
</dbReference>